<proteinExistence type="predicted"/>
<dbReference type="Proteomes" id="UP000198660">
    <property type="component" value="Unassembled WGS sequence"/>
</dbReference>
<dbReference type="EMBL" id="FPAA01000002">
    <property type="protein sequence ID" value="SFS46142.1"/>
    <property type="molecule type" value="Genomic_DNA"/>
</dbReference>
<dbReference type="RefSeq" id="WP_091834213.1">
    <property type="nucleotide sequence ID" value="NZ_FPAA01000002.1"/>
</dbReference>
<reference evidence="3" key="1">
    <citation type="submission" date="2016-10" db="EMBL/GenBank/DDBJ databases">
        <authorList>
            <person name="Varghese N."/>
            <person name="Submissions S."/>
        </authorList>
    </citation>
    <scope>NUCLEOTIDE SEQUENCE [LARGE SCALE GENOMIC DNA]</scope>
    <source>
        <strain evidence="3">DSM 45789</strain>
    </source>
</reference>
<dbReference type="Pfam" id="PF01557">
    <property type="entry name" value="FAA_hydrolase"/>
    <property type="match status" value="1"/>
</dbReference>
<dbReference type="GO" id="GO:0016787">
    <property type="term" value="F:hydrolase activity"/>
    <property type="evidence" value="ECO:0007669"/>
    <property type="project" value="UniProtKB-KW"/>
</dbReference>
<dbReference type="SUPFAM" id="SSF56529">
    <property type="entry name" value="FAH"/>
    <property type="match status" value="1"/>
</dbReference>
<evidence type="ECO:0000313" key="3">
    <source>
        <dbReference type="Proteomes" id="UP000198660"/>
    </source>
</evidence>
<sequence>MKLVSYEHVQNGLTISAQGASEWRLGWLDREWIVDVAFAQEWATLSKGIPLTKLHPATMNEWLEADSKLKEQVIHIAKVIQEEDLSALKVEGEPVALPLEAVKLLPPVPSPPTFRDFYAFEQHVKTARSRRGLGMIPEWYEIPVFYFSNPHTMLGADAEVSRPQNCRALDFELEIACVIGQQGRNFTPQEAMEAIAGFSILNDWSARDIQMKEMKVGLGPAKGKDFATSMGPWLVTLDELEHRRDGEHWNLSMTASVNGRELSKGNANSLTFSFAQMIARASEDCTLYPGDVIGSGTVGTGCILELGPDVHRWLEPGDVVELSIEGLGVLRNSIVE</sequence>
<dbReference type="AlphaFoldDB" id="A0A1I6Q155"/>
<keyword evidence="2" id="KW-0378">Hydrolase</keyword>
<dbReference type="OrthoDB" id="9805307at2"/>
<dbReference type="Gene3D" id="3.90.850.10">
    <property type="entry name" value="Fumarylacetoacetase-like, C-terminal domain"/>
    <property type="match status" value="1"/>
</dbReference>
<name>A0A1I6Q155_9BACL</name>
<dbReference type="InterPro" id="IPR036663">
    <property type="entry name" value="Fumarylacetoacetase_C_sf"/>
</dbReference>
<evidence type="ECO:0000259" key="1">
    <source>
        <dbReference type="Pfam" id="PF01557"/>
    </source>
</evidence>
<dbReference type="PANTHER" id="PTHR43211:SF1">
    <property type="entry name" value="BLL6422 PROTEIN"/>
    <property type="match status" value="1"/>
</dbReference>
<keyword evidence="3" id="KW-1185">Reference proteome</keyword>
<feature type="domain" description="Fumarylacetoacetase-like C-terminal" evidence="1">
    <location>
        <begin position="114"/>
        <end position="335"/>
    </location>
</feature>
<organism evidence="2 3">
    <name type="scientific">Marininema halotolerans</name>
    <dbReference type="NCBI Taxonomy" id="1155944"/>
    <lineage>
        <taxon>Bacteria</taxon>
        <taxon>Bacillati</taxon>
        <taxon>Bacillota</taxon>
        <taxon>Bacilli</taxon>
        <taxon>Bacillales</taxon>
        <taxon>Thermoactinomycetaceae</taxon>
        <taxon>Marininema</taxon>
    </lineage>
</organism>
<accession>A0A1I6Q155</accession>
<dbReference type="PANTHER" id="PTHR43211">
    <property type="entry name" value="FUMARYLACETOACETATE HYDROLASE"/>
    <property type="match status" value="1"/>
</dbReference>
<evidence type="ECO:0000313" key="2">
    <source>
        <dbReference type="EMBL" id="SFS46142.1"/>
    </source>
</evidence>
<gene>
    <name evidence="2" type="ORF">SAMN05444972_102267</name>
</gene>
<dbReference type="InterPro" id="IPR011234">
    <property type="entry name" value="Fumarylacetoacetase-like_C"/>
</dbReference>
<protein>
    <submittedName>
        <fullName evidence="2">Fumarylacetoacetate (FAA) hydrolase</fullName>
    </submittedName>
</protein>